<proteinExistence type="predicted"/>
<keyword evidence="3" id="KW-1185">Reference proteome</keyword>
<comment type="caution">
    <text evidence="2">The sequence shown here is derived from an EMBL/GenBank/DDBJ whole genome shotgun (WGS) entry which is preliminary data.</text>
</comment>
<keyword evidence="1" id="KW-0812">Transmembrane</keyword>
<evidence type="ECO:0000313" key="2">
    <source>
        <dbReference type="EMBL" id="MBA0779336.1"/>
    </source>
</evidence>
<dbReference type="EMBL" id="JABEZW010000011">
    <property type="protein sequence ID" value="MBA0779336.1"/>
    <property type="molecule type" value="Genomic_DNA"/>
</dbReference>
<protein>
    <submittedName>
        <fullName evidence="2">Uncharacterized protein</fullName>
    </submittedName>
</protein>
<gene>
    <name evidence="2" type="ORF">Gotri_003596</name>
</gene>
<keyword evidence="1" id="KW-0472">Membrane</keyword>
<dbReference type="AlphaFoldDB" id="A0A7J9F208"/>
<reference evidence="2 3" key="1">
    <citation type="journal article" date="2019" name="Genome Biol. Evol.">
        <title>Insights into the evolution of the New World diploid cottons (Gossypium, subgenus Houzingenia) based on genome sequencing.</title>
        <authorList>
            <person name="Grover C.E."/>
            <person name="Arick M.A. 2nd"/>
            <person name="Thrash A."/>
            <person name="Conover J.L."/>
            <person name="Sanders W.S."/>
            <person name="Peterson D.G."/>
            <person name="Frelichowski J.E."/>
            <person name="Scheffler J.A."/>
            <person name="Scheffler B.E."/>
            <person name="Wendel J.F."/>
        </authorList>
    </citation>
    <scope>NUCLEOTIDE SEQUENCE [LARGE SCALE GENOMIC DNA]</scope>
    <source>
        <strain evidence="2">8</strain>
        <tissue evidence="2">Leaf</tissue>
    </source>
</reference>
<feature type="transmembrane region" description="Helical" evidence="1">
    <location>
        <begin position="34"/>
        <end position="58"/>
    </location>
</feature>
<organism evidence="2 3">
    <name type="scientific">Gossypium trilobum</name>
    <dbReference type="NCBI Taxonomy" id="34281"/>
    <lineage>
        <taxon>Eukaryota</taxon>
        <taxon>Viridiplantae</taxon>
        <taxon>Streptophyta</taxon>
        <taxon>Embryophyta</taxon>
        <taxon>Tracheophyta</taxon>
        <taxon>Spermatophyta</taxon>
        <taxon>Magnoliopsida</taxon>
        <taxon>eudicotyledons</taxon>
        <taxon>Gunneridae</taxon>
        <taxon>Pentapetalae</taxon>
        <taxon>rosids</taxon>
        <taxon>malvids</taxon>
        <taxon>Malvales</taxon>
        <taxon>Malvaceae</taxon>
        <taxon>Malvoideae</taxon>
        <taxon>Gossypium</taxon>
    </lineage>
</organism>
<evidence type="ECO:0000313" key="3">
    <source>
        <dbReference type="Proteomes" id="UP000593568"/>
    </source>
</evidence>
<dbReference type="Proteomes" id="UP000593568">
    <property type="component" value="Unassembled WGS sequence"/>
</dbReference>
<evidence type="ECO:0000256" key="1">
    <source>
        <dbReference type="SAM" id="Phobius"/>
    </source>
</evidence>
<accession>A0A7J9F208</accession>
<sequence length="111" mass="12607">MLSLLLQFLGFPPKLLFSLLSYFPFGVQRTGKFPLLLSSLLIPFIDIFILDYFCFFFLKRNVCKCVGGDKLFSTCRETKGPKVVNGLESKIACNSSKVSYALDREVFLFQA</sequence>
<feature type="non-terminal residue" evidence="2">
    <location>
        <position position="111"/>
    </location>
</feature>
<name>A0A7J9F208_9ROSI</name>
<keyword evidence="1" id="KW-1133">Transmembrane helix</keyword>